<dbReference type="InterPro" id="IPR024574">
    <property type="entry name" value="ELMO_ARM"/>
</dbReference>
<dbReference type="InterPro" id="IPR016024">
    <property type="entry name" value="ARM-type_fold"/>
</dbReference>
<evidence type="ECO:0000259" key="1">
    <source>
        <dbReference type="Pfam" id="PF11841"/>
    </source>
</evidence>
<proteinExistence type="predicted"/>
<organism evidence="3 4">
    <name type="scientific">Diploscapter pachys</name>
    <dbReference type="NCBI Taxonomy" id="2018661"/>
    <lineage>
        <taxon>Eukaryota</taxon>
        <taxon>Metazoa</taxon>
        <taxon>Ecdysozoa</taxon>
        <taxon>Nematoda</taxon>
        <taxon>Chromadorea</taxon>
        <taxon>Rhabditida</taxon>
        <taxon>Rhabditina</taxon>
        <taxon>Rhabditomorpha</taxon>
        <taxon>Rhabditoidea</taxon>
        <taxon>Rhabditidae</taxon>
        <taxon>Diploscapter</taxon>
    </lineage>
</organism>
<reference evidence="3 4" key="1">
    <citation type="journal article" date="2017" name="Curr. Biol.">
        <title>Genome architecture and evolution of a unichromosomal asexual nematode.</title>
        <authorList>
            <person name="Fradin H."/>
            <person name="Zegar C."/>
            <person name="Gutwein M."/>
            <person name="Lucas J."/>
            <person name="Kovtun M."/>
            <person name="Corcoran D."/>
            <person name="Baugh L.R."/>
            <person name="Kiontke K."/>
            <person name="Gunsalus K."/>
            <person name="Fitch D.H."/>
            <person name="Piano F."/>
        </authorList>
    </citation>
    <scope>NUCLEOTIDE SEQUENCE [LARGE SCALE GENOMIC DNA]</scope>
    <source>
        <strain evidence="3">PF1309</strain>
    </source>
</reference>
<evidence type="ECO:0000313" key="4">
    <source>
        <dbReference type="Proteomes" id="UP000218231"/>
    </source>
</evidence>
<evidence type="ECO:0000313" key="3">
    <source>
        <dbReference type="EMBL" id="PAV67728.1"/>
    </source>
</evidence>
<protein>
    <recommendedName>
        <fullName evidence="5">ELMO domain-containing protein</fullName>
    </recommendedName>
</protein>
<name>A0A2A2K1D3_9BILA</name>
<dbReference type="AlphaFoldDB" id="A0A2A2K1D3"/>
<comment type="caution">
    <text evidence="3">The sequence shown here is derived from an EMBL/GenBank/DDBJ whole genome shotgun (WGS) entry which is preliminary data.</text>
</comment>
<feature type="domain" description="ELMO armadillo-like helical" evidence="1">
    <location>
        <begin position="152"/>
        <end position="305"/>
    </location>
</feature>
<dbReference type="OrthoDB" id="28413at2759"/>
<feature type="domain" description="PH" evidence="2">
    <location>
        <begin position="578"/>
        <end position="702"/>
    </location>
</feature>
<keyword evidence="4" id="KW-1185">Reference proteome</keyword>
<sequence>MPNESSTQFHMSAVRLNPVDIKLPDHIVKGAVLLDPRLSEWNPSVSGSSITSTYIQFDKEQDSIAELIRRSATDLGCPSAERYAMLLDKPKMFLSPENLDRIGQGFLLTLTASPDHYANRVSFLLTSASIANVEKALKDLQALSSDPTMVSAFYANPGVDILFSLLKQDAVKRNCNCISLCLNVISNMLELKLEGISWERVPTEIVQIIATFVTGHAKVEDGNTVLAALQMLEQFLVCNSDLHSQLVVREVPVQSLIRHLAKNDTRIVVAALSLIHTLWKKSDEQRRSEIIEHLQSVPFRTAVTSTLPREERSAAKLRSIIDAVLPLEKILISYYSKMIDEKPTNEEIEKITDLELFREACSSTSNGNSINQAQIILSSQNPFGKLLTRTIERYANSNDENMRMLVGENSMRIEGGKWQWLPLCMATMKLIVPILGISNNHDDQNQPVKSNLEKLLMLILSVECPVDALFNTTIQLFHTTWREMKANNNELHKVELVVREKLTKALDKSPQSFEILENHLSALPYWKLQEIWKKEEAQKENDQLDSDVVRWKNYENIFPMKKFRELKKRLQPSIEQLVRTNRKNFLKLGFIFKKYAKGGKAYHRDQFTLWKLDPTEKILTMSDVDSETRSNNALTMTSADIKTDDVRHVSIKDIESVQYGDEVGGRKGPLRALRLNLLDGERVTVTATSDKTLSIWMDGLKYDSKF</sequence>
<dbReference type="Gene3D" id="1.25.10.10">
    <property type="entry name" value="Leucine-rich Repeat Variant"/>
    <property type="match status" value="1"/>
</dbReference>
<dbReference type="SUPFAM" id="SSF48371">
    <property type="entry name" value="ARM repeat"/>
    <property type="match status" value="1"/>
</dbReference>
<dbReference type="Proteomes" id="UP000218231">
    <property type="component" value="Unassembled WGS sequence"/>
</dbReference>
<dbReference type="EMBL" id="LIAE01009884">
    <property type="protein sequence ID" value="PAV67728.1"/>
    <property type="molecule type" value="Genomic_DNA"/>
</dbReference>
<accession>A0A2A2K1D3</accession>
<dbReference type="Pfam" id="PF16457">
    <property type="entry name" value="PH_12"/>
    <property type="match status" value="1"/>
</dbReference>
<dbReference type="STRING" id="2018661.A0A2A2K1D3"/>
<dbReference type="InterPro" id="IPR011989">
    <property type="entry name" value="ARM-like"/>
</dbReference>
<dbReference type="Gene3D" id="2.30.29.30">
    <property type="entry name" value="Pleckstrin-homology domain (PH domain)/Phosphotyrosine-binding domain (PTB)"/>
    <property type="match status" value="1"/>
</dbReference>
<dbReference type="Pfam" id="PF11841">
    <property type="entry name" value="ELMO_ARM"/>
    <property type="match status" value="1"/>
</dbReference>
<dbReference type="InterPro" id="IPR011993">
    <property type="entry name" value="PH-like_dom_sf"/>
</dbReference>
<evidence type="ECO:0008006" key="5">
    <source>
        <dbReference type="Google" id="ProtNLM"/>
    </source>
</evidence>
<dbReference type="InterPro" id="IPR001849">
    <property type="entry name" value="PH_domain"/>
</dbReference>
<gene>
    <name evidence="3" type="ORF">WR25_04238</name>
</gene>
<evidence type="ECO:0000259" key="2">
    <source>
        <dbReference type="Pfam" id="PF16457"/>
    </source>
</evidence>